<evidence type="ECO:0000313" key="2">
    <source>
        <dbReference type="EMBL" id="KKM77008.1"/>
    </source>
</evidence>
<evidence type="ECO:0000259" key="1">
    <source>
        <dbReference type="Pfam" id="PF00476"/>
    </source>
</evidence>
<dbReference type="Gene3D" id="1.10.150.20">
    <property type="entry name" value="5' to 3' exonuclease, C-terminal subdomain"/>
    <property type="match status" value="1"/>
</dbReference>
<reference evidence="2" key="1">
    <citation type="journal article" date="2015" name="Nature">
        <title>Complex archaea that bridge the gap between prokaryotes and eukaryotes.</title>
        <authorList>
            <person name="Spang A."/>
            <person name="Saw J.H."/>
            <person name="Jorgensen S.L."/>
            <person name="Zaremba-Niedzwiedzka K."/>
            <person name="Martijn J."/>
            <person name="Lind A.E."/>
            <person name="van Eijk R."/>
            <person name="Schleper C."/>
            <person name="Guy L."/>
            <person name="Ettema T.J."/>
        </authorList>
    </citation>
    <scope>NUCLEOTIDE SEQUENCE</scope>
</reference>
<comment type="caution">
    <text evidence="2">The sequence shown here is derived from an EMBL/GenBank/DDBJ whole genome shotgun (WGS) entry which is preliminary data.</text>
</comment>
<proteinExistence type="predicted"/>
<dbReference type="EMBL" id="LAZR01008710">
    <property type="protein sequence ID" value="KKM77008.1"/>
    <property type="molecule type" value="Genomic_DNA"/>
</dbReference>
<dbReference type="GO" id="GO:0006260">
    <property type="term" value="P:DNA replication"/>
    <property type="evidence" value="ECO:0007669"/>
    <property type="project" value="InterPro"/>
</dbReference>
<dbReference type="GO" id="GO:0003677">
    <property type="term" value="F:DNA binding"/>
    <property type="evidence" value="ECO:0007669"/>
    <property type="project" value="InterPro"/>
</dbReference>
<feature type="non-terminal residue" evidence="2">
    <location>
        <position position="1"/>
    </location>
</feature>
<dbReference type="Gene3D" id="3.30.70.370">
    <property type="match status" value="1"/>
</dbReference>
<dbReference type="GO" id="GO:0003887">
    <property type="term" value="F:DNA-directed DNA polymerase activity"/>
    <property type="evidence" value="ECO:0007669"/>
    <property type="project" value="InterPro"/>
</dbReference>
<dbReference type="SUPFAM" id="SSF56672">
    <property type="entry name" value="DNA/RNA polymerases"/>
    <property type="match status" value="1"/>
</dbReference>
<sequence length="143" mass="16699">NFRELFICGPAVREAYPRFYEWAQEHWAEVQRTSYSVSPEPFLHRRFIPLLAGDHARRMAINHPVQSMAVYITKVAMTRLFQQGSLLVNQVHDSIHDYVPEDGDRDLQKKEMSGIMESVMREHLPRVGNAPVDVKISKYWSDE</sequence>
<dbReference type="AlphaFoldDB" id="A0A0F9K4U6"/>
<protein>
    <recommendedName>
        <fullName evidence="1">DNA-directed DNA polymerase family A palm domain-containing protein</fullName>
    </recommendedName>
</protein>
<organism evidence="2">
    <name type="scientific">marine sediment metagenome</name>
    <dbReference type="NCBI Taxonomy" id="412755"/>
    <lineage>
        <taxon>unclassified sequences</taxon>
        <taxon>metagenomes</taxon>
        <taxon>ecological metagenomes</taxon>
    </lineage>
</organism>
<dbReference type="InterPro" id="IPR043502">
    <property type="entry name" value="DNA/RNA_pol_sf"/>
</dbReference>
<dbReference type="Pfam" id="PF00476">
    <property type="entry name" value="DNA_pol_A"/>
    <property type="match status" value="1"/>
</dbReference>
<feature type="domain" description="DNA-directed DNA polymerase family A palm" evidence="1">
    <location>
        <begin position="14"/>
        <end position="141"/>
    </location>
</feature>
<accession>A0A0F9K4U6</accession>
<gene>
    <name evidence="2" type="ORF">LCGC14_1374310</name>
</gene>
<dbReference type="InterPro" id="IPR001098">
    <property type="entry name" value="DNA-dir_DNA_pol_A_palm_dom"/>
</dbReference>
<name>A0A0F9K4U6_9ZZZZ</name>